<dbReference type="Pfam" id="PF00296">
    <property type="entry name" value="Bac_luciferase"/>
    <property type="match status" value="1"/>
</dbReference>
<name>A0ABP5LD10_9ACTN</name>
<keyword evidence="1" id="KW-0560">Oxidoreductase</keyword>
<dbReference type="InterPro" id="IPR036661">
    <property type="entry name" value="Luciferase-like_sf"/>
</dbReference>
<dbReference type="InterPro" id="IPR011251">
    <property type="entry name" value="Luciferase-like_dom"/>
</dbReference>
<dbReference type="PANTHER" id="PTHR43244:SF1">
    <property type="entry name" value="5,10-METHYLENETETRAHYDROMETHANOPTERIN REDUCTASE"/>
    <property type="match status" value="1"/>
</dbReference>
<dbReference type="Gene3D" id="3.20.20.30">
    <property type="entry name" value="Luciferase-like domain"/>
    <property type="match status" value="1"/>
</dbReference>
<proteinExistence type="predicted"/>
<dbReference type="SUPFAM" id="SSF51679">
    <property type="entry name" value="Bacterial luciferase-like"/>
    <property type="match status" value="1"/>
</dbReference>
<evidence type="ECO:0000313" key="3">
    <source>
        <dbReference type="EMBL" id="GAA2145230.1"/>
    </source>
</evidence>
<evidence type="ECO:0000313" key="4">
    <source>
        <dbReference type="Proteomes" id="UP001501020"/>
    </source>
</evidence>
<accession>A0ABP5LD10</accession>
<gene>
    <name evidence="3" type="ORF">GCM10009727_45640</name>
</gene>
<dbReference type="InterPro" id="IPR050564">
    <property type="entry name" value="F420-G6PD/mer"/>
</dbReference>
<dbReference type="PANTHER" id="PTHR43244">
    <property type="match status" value="1"/>
</dbReference>
<sequence>MLTQMGGTDASGKGGRMGDRRFRFGLMAGWARDGAAWAALARRAEDLGYATLLTPDTTGTADPVASLAAAAGATDSLRVGTFVLSAATRPAPMVAWQAASLAFATGDRFELGIGAGRPGGEADAELFGVPYGTAAERVRRVEAVMDAVADPPAGLFAGTGRPPRVLVAASRRRMLELAARRAGTVAFGVPPLANDADLAPLVDIVRDAAGERFDDLELCTQVHVVGDEVPEWLAPQLGADGPAMASAGSIAMLTGTPSQMAGVLARRRDELGVSYVSVSSAFAEQFAPVVELLAGR</sequence>
<dbReference type="EMBL" id="BAAAMR010000040">
    <property type="protein sequence ID" value="GAA2145230.1"/>
    <property type="molecule type" value="Genomic_DNA"/>
</dbReference>
<dbReference type="Proteomes" id="UP001501020">
    <property type="component" value="Unassembled WGS sequence"/>
</dbReference>
<protein>
    <submittedName>
        <fullName evidence="3">LLM class flavin-dependent oxidoreductase</fullName>
    </submittedName>
</protein>
<evidence type="ECO:0000256" key="1">
    <source>
        <dbReference type="ARBA" id="ARBA00023002"/>
    </source>
</evidence>
<organism evidence="3 4">
    <name type="scientific">Actinomadura napierensis</name>
    <dbReference type="NCBI Taxonomy" id="267854"/>
    <lineage>
        <taxon>Bacteria</taxon>
        <taxon>Bacillati</taxon>
        <taxon>Actinomycetota</taxon>
        <taxon>Actinomycetes</taxon>
        <taxon>Streptosporangiales</taxon>
        <taxon>Thermomonosporaceae</taxon>
        <taxon>Actinomadura</taxon>
    </lineage>
</organism>
<evidence type="ECO:0000259" key="2">
    <source>
        <dbReference type="Pfam" id="PF00296"/>
    </source>
</evidence>
<keyword evidence="4" id="KW-1185">Reference proteome</keyword>
<reference evidence="4" key="1">
    <citation type="journal article" date="2019" name="Int. J. Syst. Evol. Microbiol.">
        <title>The Global Catalogue of Microorganisms (GCM) 10K type strain sequencing project: providing services to taxonomists for standard genome sequencing and annotation.</title>
        <authorList>
            <consortium name="The Broad Institute Genomics Platform"/>
            <consortium name="The Broad Institute Genome Sequencing Center for Infectious Disease"/>
            <person name="Wu L."/>
            <person name="Ma J."/>
        </authorList>
    </citation>
    <scope>NUCLEOTIDE SEQUENCE [LARGE SCALE GENOMIC DNA]</scope>
    <source>
        <strain evidence="4">JCM 13850</strain>
    </source>
</reference>
<feature type="domain" description="Luciferase-like" evidence="2">
    <location>
        <begin position="37"/>
        <end position="229"/>
    </location>
</feature>
<comment type="caution">
    <text evidence="3">The sequence shown here is derived from an EMBL/GenBank/DDBJ whole genome shotgun (WGS) entry which is preliminary data.</text>
</comment>